<dbReference type="EMBL" id="GBXM01071060">
    <property type="protein sequence ID" value="JAH37517.1"/>
    <property type="molecule type" value="Transcribed_RNA"/>
</dbReference>
<reference evidence="1" key="1">
    <citation type="submission" date="2014-11" db="EMBL/GenBank/DDBJ databases">
        <authorList>
            <person name="Amaro Gonzalez C."/>
        </authorList>
    </citation>
    <scope>NUCLEOTIDE SEQUENCE</scope>
</reference>
<protein>
    <submittedName>
        <fullName evidence="1">Uncharacterized protein</fullName>
    </submittedName>
</protein>
<sequence length="30" mass="3687">MCYLQSYSTMFITLSHLYWKVLNFQHCLSE</sequence>
<dbReference type="AlphaFoldDB" id="A0A0E9S8H1"/>
<accession>A0A0E9S8H1</accession>
<name>A0A0E9S8H1_ANGAN</name>
<organism evidence="1">
    <name type="scientific">Anguilla anguilla</name>
    <name type="common">European freshwater eel</name>
    <name type="synonym">Muraena anguilla</name>
    <dbReference type="NCBI Taxonomy" id="7936"/>
    <lineage>
        <taxon>Eukaryota</taxon>
        <taxon>Metazoa</taxon>
        <taxon>Chordata</taxon>
        <taxon>Craniata</taxon>
        <taxon>Vertebrata</taxon>
        <taxon>Euteleostomi</taxon>
        <taxon>Actinopterygii</taxon>
        <taxon>Neopterygii</taxon>
        <taxon>Teleostei</taxon>
        <taxon>Anguilliformes</taxon>
        <taxon>Anguillidae</taxon>
        <taxon>Anguilla</taxon>
    </lineage>
</organism>
<reference evidence="1" key="2">
    <citation type="journal article" date="2015" name="Fish Shellfish Immunol.">
        <title>Early steps in the European eel (Anguilla anguilla)-Vibrio vulnificus interaction in the gills: Role of the RtxA13 toxin.</title>
        <authorList>
            <person name="Callol A."/>
            <person name="Pajuelo D."/>
            <person name="Ebbesson L."/>
            <person name="Teles M."/>
            <person name="MacKenzie S."/>
            <person name="Amaro C."/>
        </authorList>
    </citation>
    <scope>NUCLEOTIDE SEQUENCE</scope>
</reference>
<proteinExistence type="predicted"/>
<evidence type="ECO:0000313" key="1">
    <source>
        <dbReference type="EMBL" id="JAH37517.1"/>
    </source>
</evidence>